<accession>A0A2V4A005</accession>
<dbReference type="RefSeq" id="WP_110361087.1">
    <property type="nucleotide sequence ID" value="NZ_QFLI01000005.1"/>
</dbReference>
<evidence type="ECO:0000313" key="2">
    <source>
        <dbReference type="Proteomes" id="UP000248079"/>
    </source>
</evidence>
<dbReference type="SUPFAM" id="SSF48371">
    <property type="entry name" value="ARM repeat"/>
    <property type="match status" value="1"/>
</dbReference>
<organism evidence="1 2">
    <name type="scientific">Marinifilum breve</name>
    <dbReference type="NCBI Taxonomy" id="2184082"/>
    <lineage>
        <taxon>Bacteria</taxon>
        <taxon>Pseudomonadati</taxon>
        <taxon>Bacteroidota</taxon>
        <taxon>Bacteroidia</taxon>
        <taxon>Marinilabiliales</taxon>
        <taxon>Marinifilaceae</taxon>
    </lineage>
</organism>
<dbReference type="InterPro" id="IPR016024">
    <property type="entry name" value="ARM-type_fold"/>
</dbReference>
<name>A0A2V4A005_9BACT</name>
<reference evidence="1 2" key="1">
    <citation type="submission" date="2018-05" db="EMBL/GenBank/DDBJ databases">
        <title>Marinifilum breve JC075T sp. nov., a marine bacterium isolated from Yongle Blue Hole in the South China Sea.</title>
        <authorList>
            <person name="Fu T."/>
        </authorList>
    </citation>
    <scope>NUCLEOTIDE SEQUENCE [LARGE SCALE GENOMIC DNA]</scope>
    <source>
        <strain evidence="1 2">JC075</strain>
    </source>
</reference>
<gene>
    <name evidence="1" type="ORF">DF185_12475</name>
</gene>
<dbReference type="PANTHER" id="PTHR41291:SF1">
    <property type="entry name" value="DNA ALKYLATION REPAIR PROTEIN"/>
    <property type="match status" value="1"/>
</dbReference>
<dbReference type="Proteomes" id="UP000248079">
    <property type="component" value="Unassembled WGS sequence"/>
</dbReference>
<proteinExistence type="predicted"/>
<evidence type="ECO:0000313" key="1">
    <source>
        <dbReference type="EMBL" id="PXY00720.1"/>
    </source>
</evidence>
<dbReference type="OrthoDB" id="1122333at2"/>
<dbReference type="InterPro" id="IPR014825">
    <property type="entry name" value="DNA_alkylation"/>
</dbReference>
<dbReference type="EMBL" id="QFLI01000005">
    <property type="protein sequence ID" value="PXY00720.1"/>
    <property type="molecule type" value="Genomic_DNA"/>
</dbReference>
<protein>
    <recommendedName>
        <fullName evidence="3">DNA alkylation repair protein</fullName>
    </recommendedName>
</protein>
<dbReference type="Pfam" id="PF08713">
    <property type="entry name" value="DNA_alkylation"/>
    <property type="match status" value="1"/>
</dbReference>
<keyword evidence="2" id="KW-1185">Reference proteome</keyword>
<dbReference type="AlphaFoldDB" id="A0A2V4A005"/>
<comment type="caution">
    <text evidence="1">The sequence shown here is derived from an EMBL/GenBank/DDBJ whole genome shotgun (WGS) entry which is preliminary data.</text>
</comment>
<evidence type="ECO:0008006" key="3">
    <source>
        <dbReference type="Google" id="ProtNLM"/>
    </source>
</evidence>
<sequence length="224" mass="26645">MEFFIDDKETEAVFQEIFKKVQILRNGETHSEMKKYGLNYQKSLGATIVNLRELAGGYSKDHLLAHKLWTKAFRETKILASLLEEPEKVNEDQINRWLDEMDSNELIEQVSMNLFMYMPNVYELISEWLQSENYRRVLCAVIISGRLAMKKDEVKVRELFKFVEMIPSNIDEFYLRNQMKRSLGKMVRVNKEIADTICDKVRGLRAKDENWQEVWDDLQYEIEL</sequence>
<dbReference type="PANTHER" id="PTHR41291">
    <property type="entry name" value="DNA ALKYLATION REPAIR PROTEIN"/>
    <property type="match status" value="1"/>
</dbReference>
<dbReference type="Gene3D" id="1.25.10.90">
    <property type="match status" value="1"/>
</dbReference>